<name>A0A1A6HMK0_NEOLE</name>
<accession>A0A1A6HMK0</accession>
<keyword evidence="3" id="KW-1185">Reference proteome</keyword>
<comment type="caution">
    <text evidence="2">The sequence shown here is derived from an EMBL/GenBank/DDBJ whole genome shotgun (WGS) entry which is preliminary data.</text>
</comment>
<evidence type="ECO:0000256" key="1">
    <source>
        <dbReference type="SAM" id="MobiDB-lite"/>
    </source>
</evidence>
<gene>
    <name evidence="2" type="ORF">A6R68_18089</name>
</gene>
<protein>
    <submittedName>
        <fullName evidence="2">Uncharacterized protein</fullName>
    </submittedName>
</protein>
<proteinExistence type="predicted"/>
<dbReference type="Proteomes" id="UP000092124">
    <property type="component" value="Unassembled WGS sequence"/>
</dbReference>
<feature type="region of interest" description="Disordered" evidence="1">
    <location>
        <begin position="17"/>
        <end position="57"/>
    </location>
</feature>
<reference evidence="2 3" key="1">
    <citation type="submission" date="2016-06" db="EMBL/GenBank/DDBJ databases">
        <title>The Draft Genome Sequence and Annotation of the Desert Woodrat Neotoma lepida.</title>
        <authorList>
            <person name="Campbell M."/>
            <person name="Oakeson K.F."/>
            <person name="Yandell M."/>
            <person name="Halpert J.R."/>
            <person name="Dearing D."/>
        </authorList>
    </citation>
    <scope>NUCLEOTIDE SEQUENCE [LARGE SCALE GENOMIC DNA]</scope>
    <source>
        <strain evidence="2">417</strain>
        <tissue evidence="2">Liver</tissue>
    </source>
</reference>
<evidence type="ECO:0000313" key="3">
    <source>
        <dbReference type="Proteomes" id="UP000092124"/>
    </source>
</evidence>
<organism evidence="2 3">
    <name type="scientific">Neotoma lepida</name>
    <name type="common">Desert woodrat</name>
    <dbReference type="NCBI Taxonomy" id="56216"/>
    <lineage>
        <taxon>Eukaryota</taxon>
        <taxon>Metazoa</taxon>
        <taxon>Chordata</taxon>
        <taxon>Craniata</taxon>
        <taxon>Vertebrata</taxon>
        <taxon>Euteleostomi</taxon>
        <taxon>Mammalia</taxon>
        <taxon>Eutheria</taxon>
        <taxon>Euarchontoglires</taxon>
        <taxon>Glires</taxon>
        <taxon>Rodentia</taxon>
        <taxon>Myomorpha</taxon>
        <taxon>Muroidea</taxon>
        <taxon>Cricetidae</taxon>
        <taxon>Neotominae</taxon>
        <taxon>Neotoma</taxon>
    </lineage>
</organism>
<dbReference type="EMBL" id="LZPO01019710">
    <property type="protein sequence ID" value="OBS79484.1"/>
    <property type="molecule type" value="Genomic_DNA"/>
</dbReference>
<sequence>MAAFRYGEASTSNMVTSTVQPKTDYLKEPETVDDPSTAGHTPVLDTGPRLSMVTQGPGGNPGATSCGFLGSCYLLVALHSALWSLSLPSLIAALRAALCFILPLGAQAGLQ</sequence>
<dbReference type="AlphaFoldDB" id="A0A1A6HMK0"/>
<evidence type="ECO:0000313" key="2">
    <source>
        <dbReference type="EMBL" id="OBS79484.1"/>
    </source>
</evidence>